<name>A0A0E0XUV5_ECO1C</name>
<dbReference type="KEGG" id="esl:O3K_04555"/>
<dbReference type="RefSeq" id="WP_001091149.1">
    <property type="nucleotide sequence ID" value="NC_018658.1"/>
</dbReference>
<keyword evidence="1" id="KW-0812">Transmembrane</keyword>
<organism evidence="2 3">
    <name type="scientific">Escherichia coli O104:H4 (strain 2011C-3493)</name>
    <dbReference type="NCBI Taxonomy" id="1133852"/>
    <lineage>
        <taxon>Bacteria</taxon>
        <taxon>Pseudomonadati</taxon>
        <taxon>Pseudomonadota</taxon>
        <taxon>Gammaproteobacteria</taxon>
        <taxon>Enterobacterales</taxon>
        <taxon>Enterobacteriaceae</taxon>
        <taxon>Escherichia</taxon>
    </lineage>
</organism>
<reference evidence="2 3" key="1">
    <citation type="journal article" date="2012" name="PLoS ONE">
        <title>Genomic comparison of Escherichia coli O104:H4 isolates from 2009 and 2011 reveals plasmid, and prophage heterogeneity, including Shiga toxin encoding phage stx2.</title>
        <authorList>
            <consortium name="Threat Characterization Consortium"/>
            <person name="Ahmed S.A."/>
            <person name="Awosika J."/>
            <person name="Baldwin C."/>
            <person name="Bishop-Lilly K.A."/>
            <person name="Biswas B."/>
            <person name="Broomall S."/>
            <person name="Chain P.S."/>
            <person name="Chertkov O."/>
            <person name="Chokoshvili O."/>
            <person name="Coyne S."/>
            <person name="Davenport K."/>
            <person name="Detter J.C."/>
            <person name="Dorman W."/>
            <person name="Erkkila T.H."/>
            <person name="Folster J.P."/>
            <person name="Frey K.G."/>
            <person name="George M."/>
            <person name="Gleasner C."/>
            <person name="Henry M."/>
            <person name="Hill K.K."/>
            <person name="Hubbard K."/>
            <person name="Insalaco J."/>
            <person name="Johnson S."/>
            <person name="Kitzmiller A."/>
            <person name="Krepps M."/>
            <person name="Lo C.C."/>
            <person name="Luu T."/>
            <person name="McNew L.A."/>
            <person name="Minogue T."/>
            <person name="Munk C.A."/>
            <person name="Osborne B."/>
            <person name="Patel M."/>
            <person name="Reitenga K.G."/>
            <person name="Rosenzweig C.N."/>
            <person name="Shea A."/>
            <person name="Shen X."/>
            <person name="Strockbine N."/>
            <person name="Tarr C."/>
            <person name="Teshima H."/>
            <person name="van Gieson E."/>
            <person name="Verratti K."/>
            <person name="Wolcott M."/>
            <person name="Xie G."/>
            <person name="Sozhamannan S."/>
            <person name="Gibbons H.S."/>
        </authorList>
    </citation>
    <scope>NUCLEOTIDE SEQUENCE [LARGE SCALE GENOMIC DNA]</scope>
    <source>
        <strain evidence="2 3">2011C-3493</strain>
    </source>
</reference>
<gene>
    <name evidence="2" type="ordered locus">O3K_04555</name>
</gene>
<sequence>MNTERPLPQKQNLYKTMWYLIFSAERFVTIAAENSMAFELEHEEYKRKLAERNYSIDPKVHVHSHPQRLKDLRTLLLKTTGCILSVIILIVGIGFYT</sequence>
<protein>
    <submittedName>
        <fullName evidence="2">Uncharacterized protein</fullName>
    </submittedName>
</protein>
<keyword evidence="1" id="KW-0472">Membrane</keyword>
<dbReference type="AlphaFoldDB" id="A0A0E0XUV5"/>
<evidence type="ECO:0000313" key="3">
    <source>
        <dbReference type="Proteomes" id="UP000006167"/>
    </source>
</evidence>
<dbReference type="EMBL" id="CP003289">
    <property type="protein sequence ID" value="AFS72830.1"/>
    <property type="molecule type" value="Genomic_DNA"/>
</dbReference>
<dbReference type="Proteomes" id="UP000006167">
    <property type="component" value="Chromosome"/>
</dbReference>
<feature type="transmembrane region" description="Helical" evidence="1">
    <location>
        <begin position="75"/>
        <end position="96"/>
    </location>
</feature>
<accession>A0A0E0XUV5</accession>
<evidence type="ECO:0000256" key="1">
    <source>
        <dbReference type="SAM" id="Phobius"/>
    </source>
</evidence>
<proteinExistence type="predicted"/>
<keyword evidence="1" id="KW-1133">Transmembrane helix</keyword>
<dbReference type="HOGENOM" id="CLU_2342298_0_0_6"/>
<evidence type="ECO:0000313" key="2">
    <source>
        <dbReference type="EMBL" id="AFS72830.1"/>
    </source>
</evidence>